<dbReference type="EMBL" id="OC865522">
    <property type="protein sequence ID" value="CAD7632418.1"/>
    <property type="molecule type" value="Genomic_DNA"/>
</dbReference>
<dbReference type="Pfam" id="PF10237">
    <property type="entry name" value="N6-adenineMlase"/>
    <property type="match status" value="1"/>
</dbReference>
<protein>
    <recommendedName>
        <fullName evidence="6">CTCHY-type domain-containing protein</fullName>
    </recommendedName>
</protein>
<dbReference type="OrthoDB" id="431817at2759"/>
<reference evidence="7" key="1">
    <citation type="submission" date="2020-11" db="EMBL/GenBank/DDBJ databases">
        <authorList>
            <person name="Tran Van P."/>
        </authorList>
    </citation>
    <scope>NUCLEOTIDE SEQUENCE</scope>
</reference>
<evidence type="ECO:0000256" key="1">
    <source>
        <dbReference type="ARBA" id="ARBA00004496"/>
    </source>
</evidence>
<dbReference type="EMBL" id="CAJPIZ010010947">
    <property type="protein sequence ID" value="CAG2112848.1"/>
    <property type="molecule type" value="Genomic_DNA"/>
</dbReference>
<dbReference type="InterPro" id="IPR039846">
    <property type="entry name" value="ZCCHC4"/>
</dbReference>
<dbReference type="GO" id="GO:0005730">
    <property type="term" value="C:nucleolus"/>
    <property type="evidence" value="ECO:0007669"/>
    <property type="project" value="TreeGrafter"/>
</dbReference>
<dbReference type="GO" id="GO:0008270">
    <property type="term" value="F:zinc ion binding"/>
    <property type="evidence" value="ECO:0007669"/>
    <property type="project" value="UniProtKB-KW"/>
</dbReference>
<evidence type="ECO:0000256" key="3">
    <source>
        <dbReference type="ARBA" id="ARBA00022603"/>
    </source>
</evidence>
<dbReference type="InterPro" id="IPR041370">
    <property type="entry name" value="Mlase_EEF1AKMT1/ZCCHC4"/>
</dbReference>
<evidence type="ECO:0000313" key="7">
    <source>
        <dbReference type="EMBL" id="CAD7632418.1"/>
    </source>
</evidence>
<keyword evidence="5" id="KW-0862">Zinc</keyword>
<feature type="non-terminal residue" evidence="7">
    <location>
        <position position="1"/>
    </location>
</feature>
<keyword evidence="8" id="KW-1185">Reference proteome</keyword>
<evidence type="ECO:0000259" key="6">
    <source>
        <dbReference type="PROSITE" id="PS51270"/>
    </source>
</evidence>
<dbReference type="AlphaFoldDB" id="A0A7R9L202"/>
<keyword evidence="5" id="KW-0863">Zinc-finger</keyword>
<proteinExistence type="predicted"/>
<dbReference type="GO" id="GO:0008988">
    <property type="term" value="F:rRNA (adenine-N6-)-methyltransferase activity"/>
    <property type="evidence" value="ECO:0007669"/>
    <property type="project" value="InterPro"/>
</dbReference>
<evidence type="ECO:0000256" key="4">
    <source>
        <dbReference type="ARBA" id="ARBA00022679"/>
    </source>
</evidence>
<dbReference type="InterPro" id="IPR017921">
    <property type="entry name" value="Znf_CTCHY"/>
</dbReference>
<evidence type="ECO:0000256" key="2">
    <source>
        <dbReference type="ARBA" id="ARBA00022490"/>
    </source>
</evidence>
<organism evidence="7">
    <name type="scientific">Medioppia subpectinata</name>
    <dbReference type="NCBI Taxonomy" id="1979941"/>
    <lineage>
        <taxon>Eukaryota</taxon>
        <taxon>Metazoa</taxon>
        <taxon>Ecdysozoa</taxon>
        <taxon>Arthropoda</taxon>
        <taxon>Chelicerata</taxon>
        <taxon>Arachnida</taxon>
        <taxon>Acari</taxon>
        <taxon>Acariformes</taxon>
        <taxon>Sarcoptiformes</taxon>
        <taxon>Oribatida</taxon>
        <taxon>Brachypylina</taxon>
        <taxon>Oppioidea</taxon>
        <taxon>Oppiidae</taxon>
        <taxon>Medioppia</taxon>
    </lineage>
</organism>
<dbReference type="PANTHER" id="PTHR13493:SF3">
    <property type="entry name" value="RRNA N6-ADENOSINE-METHYLTRANSFERASE ZCCHC4"/>
    <property type="match status" value="1"/>
</dbReference>
<feature type="domain" description="CTCHY-type" evidence="6">
    <location>
        <begin position="395"/>
        <end position="456"/>
    </location>
</feature>
<keyword evidence="5" id="KW-0479">Metal-binding</keyword>
<gene>
    <name evidence="7" type="ORF">OSB1V03_LOCUS12821</name>
</gene>
<dbReference type="PROSITE" id="PS50216">
    <property type="entry name" value="DHHC"/>
    <property type="match status" value="1"/>
</dbReference>
<evidence type="ECO:0000256" key="5">
    <source>
        <dbReference type="PROSITE-ProRule" id="PRU00965"/>
    </source>
</evidence>
<comment type="subcellular location">
    <subcellularLocation>
        <location evidence="1">Cytoplasm</location>
    </subcellularLocation>
</comment>
<keyword evidence="4" id="KW-0808">Transferase</keyword>
<name>A0A7R9L202_9ACAR</name>
<evidence type="ECO:0000313" key="8">
    <source>
        <dbReference type="Proteomes" id="UP000759131"/>
    </source>
</evidence>
<dbReference type="PANTHER" id="PTHR13493">
    <property type="entry name" value="ZINC FINGER CCHC DOMAIN-CONTAINING"/>
    <property type="match status" value="1"/>
</dbReference>
<dbReference type="PROSITE" id="PS51270">
    <property type="entry name" value="ZF_CTCHY"/>
    <property type="match status" value="1"/>
</dbReference>
<sequence>MTSSAPAVGRIAFVDTELSASPVCRHGPTLLLQDVDTNGRYYCCSSCRKRKDCDFHMTEEEWIVTQSKPKLMAKYRRRVSHLMATESEKYFYDKRVKQLERMEFCRNCSLIISTTDSLSDHKTHELMCGISGRQLRRPTKLMNSLTDNRFCAQYLFSKQTIRTHELMCGISGRQLRRPTKLMNSLTDNRFCAQYLFSKQTIRVLMNEILVKNQFSRVVCIGCPSLHEYIDCHKNALNMKSLLLDIDCRYKQFYSPKKYLKYNLFNNYFFGGVKDEKTFRRFIANSVKEPIVVLIDPPFGGLIDPMAKTIDKISEIWRKYHQISDESIKIPVLLFFPYFNEHRIKTTIPVLSMSDFMVDYENHRKFKATDSGRKFGSPVRIFTNIKLSSIVLPETDGYYYCDYCEKYISENNKHCFECNDCTARDGKPYNHCYQCKRCVKNTWNHCNRCGYCHLIQHSCTRHPFEDKSEIIVNKKRKH</sequence>
<keyword evidence="2" id="KW-0963">Cytoplasm</keyword>
<keyword evidence="3" id="KW-0489">Methyltransferase</keyword>
<accession>A0A7R9L202</accession>
<dbReference type="Proteomes" id="UP000759131">
    <property type="component" value="Unassembled WGS sequence"/>
</dbReference>
<dbReference type="GO" id="GO:0005737">
    <property type="term" value="C:cytoplasm"/>
    <property type="evidence" value="ECO:0007669"/>
    <property type="project" value="UniProtKB-SubCell"/>
</dbReference>